<keyword evidence="7" id="KW-0675">Receptor</keyword>
<feature type="disulfide bond" evidence="9">
    <location>
        <begin position="137"/>
        <end position="152"/>
    </location>
</feature>
<evidence type="ECO:0000256" key="6">
    <source>
        <dbReference type="ARBA" id="ARBA00023157"/>
    </source>
</evidence>
<dbReference type="PANTHER" id="PTHR22722">
    <property type="entry name" value="LOW-DENSITY LIPOPROTEIN RECEPTOR-RELATED PROTEIN 2-RELATED"/>
    <property type="match status" value="1"/>
</dbReference>
<keyword evidence="8" id="KW-0325">Glycoprotein</keyword>
<dbReference type="Pfam" id="PF00057">
    <property type="entry name" value="Ldl_recept_a"/>
    <property type="match status" value="4"/>
</dbReference>
<evidence type="ECO:0000256" key="2">
    <source>
        <dbReference type="ARBA" id="ARBA00022692"/>
    </source>
</evidence>
<evidence type="ECO:0000256" key="3">
    <source>
        <dbReference type="ARBA" id="ARBA00022737"/>
    </source>
</evidence>
<dbReference type="RefSeq" id="XP_006819436.1">
    <property type="nucleotide sequence ID" value="XM_006819373.1"/>
</dbReference>
<feature type="disulfide bond" evidence="9">
    <location>
        <begin position="100"/>
        <end position="115"/>
    </location>
</feature>
<dbReference type="InterPro" id="IPR002172">
    <property type="entry name" value="LDrepeatLR_classA_rpt"/>
</dbReference>
<protein>
    <submittedName>
        <fullName evidence="12">Low-density lipoprotein receptor-related protein 2-like</fullName>
    </submittedName>
</protein>
<feature type="disulfide bond" evidence="9">
    <location>
        <begin position="81"/>
        <end position="93"/>
    </location>
</feature>
<sequence length="274" mass="30220">MNPTEWATTESNTIVPDTDTVNPQSTSTIPGTTYIYNKTHPLRYTHVETVKTESSTNFADTTSSISSTMTKDAPSIPTVECDLSEFPCDDGGCIPFRFYCDDLADCRDYSDEINCERCTVDQYKCLSGACIDLNYMCDGIADCYPPSDEAYCVDCVPGLFQCMDERYCVPDLSVCDRTIDCQDGSDEFGQQCYGCSVTEFSCDGTKCIQLSEVCNGVSNCNDNADEIDCVLWFLIFKTNPTGLGGLLSIDFDLPVQPSEYLGENVSTSILRTQD</sequence>
<evidence type="ECO:0000313" key="12">
    <source>
        <dbReference type="RefSeq" id="XP_006819436.1"/>
    </source>
</evidence>
<evidence type="ECO:0000256" key="9">
    <source>
        <dbReference type="PROSITE-ProRule" id="PRU00124"/>
    </source>
</evidence>
<feature type="disulfide bond" evidence="9">
    <location>
        <begin position="88"/>
        <end position="106"/>
    </location>
</feature>
<feature type="disulfide bond" evidence="9">
    <location>
        <begin position="202"/>
        <end position="220"/>
    </location>
</feature>
<feature type="disulfide bond" evidence="9">
    <location>
        <begin position="125"/>
        <end position="143"/>
    </location>
</feature>
<dbReference type="CDD" id="cd00112">
    <property type="entry name" value="LDLa"/>
    <property type="match status" value="4"/>
</dbReference>
<dbReference type="PRINTS" id="PR00261">
    <property type="entry name" value="LDLRECEPTOR"/>
</dbReference>
<evidence type="ECO:0000256" key="4">
    <source>
        <dbReference type="ARBA" id="ARBA00022989"/>
    </source>
</evidence>
<dbReference type="Gene3D" id="4.10.400.10">
    <property type="entry name" value="Low-density Lipoprotein Receptor"/>
    <property type="match status" value="4"/>
</dbReference>
<keyword evidence="5" id="KW-0472">Membrane</keyword>
<dbReference type="Proteomes" id="UP000694865">
    <property type="component" value="Unplaced"/>
</dbReference>
<dbReference type="PROSITE" id="PS01209">
    <property type="entry name" value="LDLRA_1"/>
    <property type="match status" value="2"/>
</dbReference>
<feature type="disulfide bond" evidence="9">
    <location>
        <begin position="195"/>
        <end position="207"/>
    </location>
</feature>
<dbReference type="SMART" id="SM00192">
    <property type="entry name" value="LDLa"/>
    <property type="match status" value="4"/>
</dbReference>
<evidence type="ECO:0000256" key="8">
    <source>
        <dbReference type="ARBA" id="ARBA00023180"/>
    </source>
</evidence>
<gene>
    <name evidence="12" type="primary">LOC102800664</name>
</gene>
<name>A0ABM0MHE5_SACKO</name>
<organism evidence="11 12">
    <name type="scientific">Saccoglossus kowalevskii</name>
    <name type="common">Acorn worm</name>
    <dbReference type="NCBI Taxonomy" id="10224"/>
    <lineage>
        <taxon>Eukaryota</taxon>
        <taxon>Metazoa</taxon>
        <taxon>Hemichordata</taxon>
        <taxon>Enteropneusta</taxon>
        <taxon>Harrimaniidae</taxon>
        <taxon>Saccoglossus</taxon>
    </lineage>
</organism>
<keyword evidence="4" id="KW-1133">Transmembrane helix</keyword>
<keyword evidence="2" id="KW-0812">Transmembrane</keyword>
<accession>A0ABM0MHE5</accession>
<evidence type="ECO:0000313" key="11">
    <source>
        <dbReference type="Proteomes" id="UP000694865"/>
    </source>
</evidence>
<dbReference type="InterPro" id="IPR051221">
    <property type="entry name" value="LDLR-related"/>
</dbReference>
<comment type="caution">
    <text evidence="9">Lacks conserved residue(s) required for the propagation of feature annotation.</text>
</comment>
<dbReference type="InterPro" id="IPR023415">
    <property type="entry name" value="LDLR_class-A_CS"/>
</dbReference>
<proteinExistence type="predicted"/>
<feature type="region of interest" description="Disordered" evidence="10">
    <location>
        <begin position="1"/>
        <end position="25"/>
    </location>
</feature>
<dbReference type="PANTHER" id="PTHR22722:SF5">
    <property type="entry name" value="LOW-DENSITY LIPOPROTEIN RECEPTOR-RELATED PROTEIN 1B"/>
    <property type="match status" value="1"/>
</dbReference>
<evidence type="ECO:0000256" key="5">
    <source>
        <dbReference type="ARBA" id="ARBA00023136"/>
    </source>
</evidence>
<comment type="subcellular location">
    <subcellularLocation>
        <location evidence="1">Membrane</location>
        <topology evidence="1">Single-pass membrane protein</topology>
    </subcellularLocation>
</comment>
<evidence type="ECO:0000256" key="7">
    <source>
        <dbReference type="ARBA" id="ARBA00023170"/>
    </source>
</evidence>
<reference evidence="12" key="1">
    <citation type="submission" date="2025-08" db="UniProtKB">
        <authorList>
            <consortium name="RefSeq"/>
        </authorList>
    </citation>
    <scope>IDENTIFICATION</scope>
    <source>
        <tissue evidence="12">Testes</tissue>
    </source>
</reference>
<dbReference type="SUPFAM" id="SSF57424">
    <property type="entry name" value="LDL receptor-like module"/>
    <property type="match status" value="4"/>
</dbReference>
<keyword evidence="3" id="KW-0677">Repeat</keyword>
<keyword evidence="6 9" id="KW-1015">Disulfide bond</keyword>
<dbReference type="InterPro" id="IPR036055">
    <property type="entry name" value="LDL_receptor-like_sf"/>
</dbReference>
<keyword evidence="11" id="KW-1185">Reference proteome</keyword>
<dbReference type="PROSITE" id="PS50068">
    <property type="entry name" value="LDLRA_2"/>
    <property type="match status" value="4"/>
</dbReference>
<feature type="disulfide bond" evidence="9">
    <location>
        <begin position="214"/>
        <end position="229"/>
    </location>
</feature>
<dbReference type="GeneID" id="102800664"/>
<evidence type="ECO:0000256" key="1">
    <source>
        <dbReference type="ARBA" id="ARBA00004167"/>
    </source>
</evidence>
<feature type="disulfide bond" evidence="9">
    <location>
        <begin position="118"/>
        <end position="130"/>
    </location>
</feature>
<evidence type="ECO:0000256" key="10">
    <source>
        <dbReference type="SAM" id="MobiDB-lite"/>
    </source>
</evidence>